<keyword evidence="6" id="KW-0732">Signal</keyword>
<feature type="domain" description="Glycosyl-hydrolase 97 catalytic" evidence="7">
    <location>
        <begin position="311"/>
        <end position="461"/>
    </location>
</feature>
<dbReference type="PANTHER" id="PTHR35803:SF2">
    <property type="entry name" value="RETAINING ALPHA-GALACTOSIDASE"/>
    <property type="match status" value="1"/>
</dbReference>
<comment type="cofactor">
    <cofactor evidence="1">
        <name>Ca(2+)</name>
        <dbReference type="ChEBI" id="CHEBI:29108"/>
    </cofactor>
</comment>
<dbReference type="InterPro" id="IPR029483">
    <property type="entry name" value="GH97_C"/>
</dbReference>
<dbReference type="SUPFAM" id="SSF51445">
    <property type="entry name" value="(Trans)glycosidases"/>
    <property type="match status" value="1"/>
</dbReference>
<keyword evidence="11" id="KW-1185">Reference proteome</keyword>
<dbReference type="InterPro" id="IPR013785">
    <property type="entry name" value="Aldolase_TIM"/>
</dbReference>
<protein>
    <submittedName>
        <fullName evidence="10">Glycosyl hydrolase family 97</fullName>
    </submittedName>
</protein>
<sequence>MKFFSAAALSLCLGAFTLNCFAQDVSVQSPDKQLNVSLTVADGKPVYSVTYKGKTMIEKSPLGLMTNEGDFSTGMKYLSNTQGNVDKNYTQDKIKRSQIHYVANKLIYVLENAKQRKLNVEFQVSNNNIAFRYEIEPMGERLAVVVEKEATGYKFPSTTTTFLSNNMSPMTGFARTAPSYESAYVADAPMVKQRPSTEGYVFPSLFHVGTDGWVLLSETGVTSLYCASHLSEMSADGVYSIEYPNIKQNNGFGSTGAALALPGYTPWRTVTVGDNLKPIVETTIPYDVVDPLYAASKVYKYGKGTWSWILWQDNSMNYDDQVKFIDLAAALKYEFILIDALWDKNIGKEKMAQLVKYAASKKVAVFLWYNSNGQFNDAPQGPRNKMNTSIERKKEMKWLRDIGVVGLKVDFWGGDKQETMRMYEDVLSDANDYGLMIDFHGATLPRGWERMYPNYVGSEAVVASEMVYFNQSNRQTEAVHATFHPFIRNAAGNMEFGGTFLNKYLTKNNQGRSQRLTTDAFQLATAVLYQNSVQFFALAPNNLTDVPAFELDFVKTVPTTWEETVYIDGYPGKSAVIARRSQGKWYIAGANAQKEVLKLKIKLPMVAGKKVQLINDDAAKTTFTKQIDIPANGELEIEIQPNGGFVIKQ</sequence>
<feature type="domain" description="Glycosyl-hydrolase 97 N-terminal" evidence="8">
    <location>
        <begin position="27"/>
        <end position="291"/>
    </location>
</feature>
<dbReference type="InterPro" id="IPR019563">
    <property type="entry name" value="GH97_catalytic"/>
</dbReference>
<dbReference type="InterPro" id="IPR029486">
    <property type="entry name" value="GH97_N"/>
</dbReference>
<dbReference type="OrthoDB" id="57532at2"/>
<comment type="subunit">
    <text evidence="2">Monomer.</text>
</comment>
<dbReference type="GO" id="GO:0016798">
    <property type="term" value="F:hydrolase activity, acting on glycosyl bonds"/>
    <property type="evidence" value="ECO:0007669"/>
    <property type="project" value="UniProtKB-KW"/>
</dbReference>
<evidence type="ECO:0000256" key="4">
    <source>
        <dbReference type="ARBA" id="ARBA00022837"/>
    </source>
</evidence>
<feature type="chain" id="PRO_5014122145" evidence="6">
    <location>
        <begin position="23"/>
        <end position="649"/>
    </location>
</feature>
<evidence type="ECO:0000259" key="7">
    <source>
        <dbReference type="Pfam" id="PF10566"/>
    </source>
</evidence>
<dbReference type="Gene3D" id="2.70.98.10">
    <property type="match status" value="1"/>
</dbReference>
<dbReference type="Gene3D" id="3.20.20.70">
    <property type="entry name" value="Aldolase class I"/>
    <property type="match status" value="1"/>
</dbReference>
<feature type="signal peptide" evidence="6">
    <location>
        <begin position="1"/>
        <end position="22"/>
    </location>
</feature>
<evidence type="ECO:0000256" key="1">
    <source>
        <dbReference type="ARBA" id="ARBA00001913"/>
    </source>
</evidence>
<organism evidence="10 11">
    <name type="scientific">Mucilaginibacter auburnensis</name>
    <dbReference type="NCBI Taxonomy" id="1457233"/>
    <lineage>
        <taxon>Bacteria</taxon>
        <taxon>Pseudomonadati</taxon>
        <taxon>Bacteroidota</taxon>
        <taxon>Sphingobacteriia</taxon>
        <taxon>Sphingobacteriales</taxon>
        <taxon>Sphingobacteriaceae</taxon>
        <taxon>Mucilaginibacter</taxon>
    </lineage>
</organism>
<gene>
    <name evidence="10" type="ORF">CLV57_2448</name>
</gene>
<evidence type="ECO:0000259" key="8">
    <source>
        <dbReference type="Pfam" id="PF14508"/>
    </source>
</evidence>
<dbReference type="Pfam" id="PF10566">
    <property type="entry name" value="Glyco_hydro_97"/>
    <property type="match status" value="1"/>
</dbReference>
<dbReference type="AlphaFoldDB" id="A0A2H9VLW7"/>
<keyword evidence="4" id="KW-0106">Calcium</keyword>
<dbReference type="Pfam" id="PF14508">
    <property type="entry name" value="GH97_N"/>
    <property type="match status" value="1"/>
</dbReference>
<reference evidence="10 11" key="1">
    <citation type="submission" date="2017-11" db="EMBL/GenBank/DDBJ databases">
        <title>Genomic Encyclopedia of Archaeal and Bacterial Type Strains, Phase II (KMG-II): From Individual Species to Whole Genera.</title>
        <authorList>
            <person name="Goeker M."/>
        </authorList>
    </citation>
    <scope>NUCLEOTIDE SEQUENCE [LARGE SCALE GENOMIC DNA]</scope>
    <source>
        <strain evidence="10 11">DSM 28175</strain>
    </source>
</reference>
<dbReference type="InterPro" id="IPR013780">
    <property type="entry name" value="Glyco_hydro_b"/>
</dbReference>
<evidence type="ECO:0000313" key="10">
    <source>
        <dbReference type="EMBL" id="PJJ79316.1"/>
    </source>
</evidence>
<name>A0A2H9VLW7_9SPHI</name>
<evidence type="ECO:0000256" key="6">
    <source>
        <dbReference type="SAM" id="SignalP"/>
    </source>
</evidence>
<feature type="domain" description="Glycosyl-hydrolase 97 C-terminal oligomerisation" evidence="9">
    <location>
        <begin position="560"/>
        <end position="647"/>
    </location>
</feature>
<evidence type="ECO:0000256" key="5">
    <source>
        <dbReference type="ARBA" id="ARBA00023295"/>
    </source>
</evidence>
<evidence type="ECO:0000256" key="3">
    <source>
        <dbReference type="ARBA" id="ARBA00022801"/>
    </source>
</evidence>
<dbReference type="InterPro" id="IPR052720">
    <property type="entry name" value="Glycosyl_hydrolase_97"/>
</dbReference>
<accession>A0A2H9VLW7</accession>
<dbReference type="InterPro" id="IPR017853">
    <property type="entry name" value="GH"/>
</dbReference>
<evidence type="ECO:0000256" key="2">
    <source>
        <dbReference type="ARBA" id="ARBA00011245"/>
    </source>
</evidence>
<keyword evidence="5" id="KW-0326">Glycosidase</keyword>
<dbReference type="RefSeq" id="WP_100342824.1">
    <property type="nucleotide sequence ID" value="NZ_PGFJ01000002.1"/>
</dbReference>
<dbReference type="Pfam" id="PF14509">
    <property type="entry name" value="GH97_C"/>
    <property type="match status" value="1"/>
</dbReference>
<dbReference type="EMBL" id="PGFJ01000002">
    <property type="protein sequence ID" value="PJJ79316.1"/>
    <property type="molecule type" value="Genomic_DNA"/>
</dbReference>
<dbReference type="Gene3D" id="2.60.40.1180">
    <property type="entry name" value="Golgi alpha-mannosidase II"/>
    <property type="match status" value="1"/>
</dbReference>
<comment type="caution">
    <text evidence="10">The sequence shown here is derived from an EMBL/GenBank/DDBJ whole genome shotgun (WGS) entry which is preliminary data.</text>
</comment>
<proteinExistence type="predicted"/>
<dbReference type="Proteomes" id="UP000242687">
    <property type="component" value="Unassembled WGS sequence"/>
</dbReference>
<dbReference type="GO" id="GO:0030246">
    <property type="term" value="F:carbohydrate binding"/>
    <property type="evidence" value="ECO:0007669"/>
    <property type="project" value="InterPro"/>
</dbReference>
<keyword evidence="3 10" id="KW-0378">Hydrolase</keyword>
<evidence type="ECO:0000259" key="9">
    <source>
        <dbReference type="Pfam" id="PF14509"/>
    </source>
</evidence>
<dbReference type="PANTHER" id="PTHR35803">
    <property type="entry name" value="GLUCAN 1,4-ALPHA-GLUCOSIDASE SUSB-RELATED"/>
    <property type="match status" value="1"/>
</dbReference>
<dbReference type="InterPro" id="IPR014718">
    <property type="entry name" value="GH-type_carb-bd"/>
</dbReference>
<evidence type="ECO:0000313" key="11">
    <source>
        <dbReference type="Proteomes" id="UP000242687"/>
    </source>
</evidence>